<dbReference type="Proteomes" id="UP000230233">
    <property type="component" value="Chromosome X"/>
</dbReference>
<comment type="caution">
    <text evidence="1">The sequence shown here is derived from an EMBL/GenBank/DDBJ whole genome shotgun (WGS) entry which is preliminary data.</text>
</comment>
<protein>
    <submittedName>
        <fullName evidence="1">Uncharacterized protein</fullName>
    </submittedName>
</protein>
<dbReference type="EMBL" id="PDUG01000006">
    <property type="protein sequence ID" value="PIC20407.1"/>
    <property type="molecule type" value="Genomic_DNA"/>
</dbReference>
<reference evidence="2" key="1">
    <citation type="submission" date="2017-10" db="EMBL/GenBank/DDBJ databases">
        <title>Rapid genome shrinkage in a self-fertile nematode reveals novel sperm competition proteins.</title>
        <authorList>
            <person name="Yin D."/>
            <person name="Schwarz E.M."/>
            <person name="Thomas C.G."/>
            <person name="Felde R.L."/>
            <person name="Korf I.F."/>
            <person name="Cutter A.D."/>
            <person name="Schartner C.M."/>
            <person name="Ralston E.J."/>
            <person name="Meyer B.J."/>
            <person name="Haag E.S."/>
        </authorList>
    </citation>
    <scope>NUCLEOTIDE SEQUENCE [LARGE SCALE GENOMIC DNA]</scope>
    <source>
        <strain evidence="2">JU1422</strain>
    </source>
</reference>
<accession>A0A2G5SZE6</accession>
<evidence type="ECO:0000313" key="1">
    <source>
        <dbReference type="EMBL" id="PIC20407.1"/>
    </source>
</evidence>
<sequence>MVDVMYSELEGYTNIISVCTPRIHSNQGPIRFIPLKRSTNMWIVSTEPKPLYGSSPRHGIRNRSSSPNFEDNLAGCFIIMVDVMYSKLEGYTNIISVCTPRIHSNQEPIRFIPLKRSTNMWIVSTEPKPLYGSSPRHGIRNHSSTPNFEDNLAGCFIIMVDVMYSELEGYTNIISVCTPRIHSSQEPIRFIPLKRFTNMWIVSTEPKPLYGSSPRHGIRNHSSTPNFEDNLAGCFIIMVDVMYSKLEGYTNIISVCTPRIHSNQEPIRFIPLKRSTNMWIVSTEPKPLYGSSPRHGIRNHSSTPNFEDNLAGCFIIMVDVMYSKLEGYTNIISVCTPRIHSNQEPIRFIPLKRSTNMWIVSTEPKPLYGSSPRHGIRNRSSSPNFEDNLAGCFIIMVDVMYSKLEGYTNIISVCTPRIHSNQEPIRFIPLKRSTNMWIVSTEPKPLYGSSPRHGIRNHSSTPNFEDNLAGCFIIMVDVMYSELEGYTNIISVCTSRIHSSRQPIRFIPLK</sequence>
<name>A0A2G5SZE6_9PELO</name>
<gene>
    <name evidence="1" type="primary">Cnig_chr_X.g25620</name>
    <name evidence="1" type="ORF">B9Z55_025620</name>
</gene>
<evidence type="ECO:0000313" key="2">
    <source>
        <dbReference type="Proteomes" id="UP000230233"/>
    </source>
</evidence>
<dbReference type="AlphaFoldDB" id="A0A2G5SZE6"/>
<keyword evidence="2" id="KW-1185">Reference proteome</keyword>
<proteinExistence type="predicted"/>
<organism evidence="1 2">
    <name type="scientific">Caenorhabditis nigoni</name>
    <dbReference type="NCBI Taxonomy" id="1611254"/>
    <lineage>
        <taxon>Eukaryota</taxon>
        <taxon>Metazoa</taxon>
        <taxon>Ecdysozoa</taxon>
        <taxon>Nematoda</taxon>
        <taxon>Chromadorea</taxon>
        <taxon>Rhabditida</taxon>
        <taxon>Rhabditina</taxon>
        <taxon>Rhabditomorpha</taxon>
        <taxon>Rhabditoidea</taxon>
        <taxon>Rhabditidae</taxon>
        <taxon>Peloderinae</taxon>
        <taxon>Caenorhabditis</taxon>
    </lineage>
</organism>